<dbReference type="EMBL" id="JACSIT010000149">
    <property type="protein sequence ID" value="MBC6996146.1"/>
    <property type="molecule type" value="Genomic_DNA"/>
</dbReference>
<evidence type="ECO:0000256" key="1">
    <source>
        <dbReference type="SAM" id="SignalP"/>
    </source>
</evidence>
<keyword evidence="1" id="KW-0732">Signal</keyword>
<dbReference type="Proteomes" id="UP000650081">
    <property type="component" value="Unassembled WGS sequence"/>
</dbReference>
<evidence type="ECO:0000313" key="2">
    <source>
        <dbReference type="EMBL" id="MBC6996146.1"/>
    </source>
</evidence>
<comment type="caution">
    <text evidence="2">The sequence shown here is derived from an EMBL/GenBank/DDBJ whole genome shotgun (WGS) entry which is preliminary data.</text>
</comment>
<reference evidence="2" key="1">
    <citation type="submission" date="2020-08" db="EMBL/GenBank/DDBJ databases">
        <title>Lewinella bacteria from marine environments.</title>
        <authorList>
            <person name="Zhong Y."/>
        </authorList>
    </citation>
    <scope>NUCLEOTIDE SEQUENCE</scope>
    <source>
        <strain evidence="2">KCTC 42187</strain>
    </source>
</reference>
<accession>A0A923TA32</accession>
<protein>
    <submittedName>
        <fullName evidence="2">DUF3575 domain-containing protein</fullName>
    </submittedName>
</protein>
<organism evidence="2 3">
    <name type="scientific">Neolewinella lacunae</name>
    <dbReference type="NCBI Taxonomy" id="1517758"/>
    <lineage>
        <taxon>Bacteria</taxon>
        <taxon>Pseudomonadati</taxon>
        <taxon>Bacteroidota</taxon>
        <taxon>Saprospiria</taxon>
        <taxon>Saprospirales</taxon>
        <taxon>Lewinellaceae</taxon>
        <taxon>Neolewinella</taxon>
    </lineage>
</organism>
<feature type="signal peptide" evidence="1">
    <location>
        <begin position="1"/>
        <end position="19"/>
    </location>
</feature>
<proteinExistence type="predicted"/>
<dbReference type="Pfam" id="PF12099">
    <property type="entry name" value="DUF3575"/>
    <property type="match status" value="1"/>
</dbReference>
<sequence>MRIFLFTCLLAALSFTASAQVDAKINVGSLIFGGVDVSADFAVGEKSSFAAGVGYISTDFGSDDFKYSNLRIIPEYRYYLNPRLGADRFFVGAYGKLAFVTAKDETDNSEVDATRGALGFMFGNKWVTEGGFLFELNAGLGRATVFGSNDGDAEFEDAYGTLTSFDFRLGILVGYRF</sequence>
<dbReference type="RefSeq" id="WP_187468165.1">
    <property type="nucleotide sequence ID" value="NZ_JACSIT010000149.1"/>
</dbReference>
<feature type="chain" id="PRO_5037437785" evidence="1">
    <location>
        <begin position="20"/>
        <end position="177"/>
    </location>
</feature>
<keyword evidence="3" id="KW-1185">Reference proteome</keyword>
<dbReference type="InterPro" id="IPR021958">
    <property type="entry name" value="DUF3575"/>
</dbReference>
<dbReference type="AlphaFoldDB" id="A0A923TA32"/>
<name>A0A923TA32_9BACT</name>
<evidence type="ECO:0000313" key="3">
    <source>
        <dbReference type="Proteomes" id="UP000650081"/>
    </source>
</evidence>
<gene>
    <name evidence="2" type="ORF">H9S92_18390</name>
</gene>